<dbReference type="Pfam" id="PF02021">
    <property type="entry name" value="UPF0102"/>
    <property type="match status" value="1"/>
</dbReference>
<gene>
    <name evidence="3" type="ORF">DWX93_12015</name>
</gene>
<evidence type="ECO:0000313" key="4">
    <source>
        <dbReference type="Proteomes" id="UP000266172"/>
    </source>
</evidence>
<dbReference type="InterPro" id="IPR011856">
    <property type="entry name" value="tRNA_endonuc-like_dom_sf"/>
</dbReference>
<dbReference type="HAMAP" id="MF_00048">
    <property type="entry name" value="UPF0102"/>
    <property type="match status" value="1"/>
</dbReference>
<dbReference type="InterPro" id="IPR003509">
    <property type="entry name" value="UPF0102_YraN-like"/>
</dbReference>
<proteinExistence type="inferred from homology"/>
<comment type="similarity">
    <text evidence="1 2">Belongs to the UPF0102 family.</text>
</comment>
<dbReference type="Proteomes" id="UP000266172">
    <property type="component" value="Unassembled WGS sequence"/>
</dbReference>
<dbReference type="Gene3D" id="3.40.1350.10">
    <property type="match status" value="1"/>
</dbReference>
<name>A0A395V8S0_9FIRM</name>
<dbReference type="NCBIfam" id="TIGR00252">
    <property type="entry name" value="YraN family protein"/>
    <property type="match status" value="1"/>
</dbReference>
<dbReference type="CDD" id="cd20736">
    <property type="entry name" value="PoNe_Nuclease"/>
    <property type="match status" value="1"/>
</dbReference>
<dbReference type="PANTHER" id="PTHR34039">
    <property type="entry name" value="UPF0102 PROTEIN YRAN"/>
    <property type="match status" value="1"/>
</dbReference>
<evidence type="ECO:0000313" key="3">
    <source>
        <dbReference type="EMBL" id="RGS38708.1"/>
    </source>
</evidence>
<dbReference type="RefSeq" id="WP_055230887.1">
    <property type="nucleotide sequence ID" value="NZ_DAWDXU010000009.1"/>
</dbReference>
<dbReference type="GO" id="GO:0003676">
    <property type="term" value="F:nucleic acid binding"/>
    <property type="evidence" value="ECO:0007669"/>
    <property type="project" value="InterPro"/>
</dbReference>
<dbReference type="NCBIfam" id="NF009150">
    <property type="entry name" value="PRK12497.1-3"/>
    <property type="match status" value="1"/>
</dbReference>
<dbReference type="AlphaFoldDB" id="A0A395V8S0"/>
<dbReference type="InterPro" id="IPR011335">
    <property type="entry name" value="Restrct_endonuc-II-like"/>
</dbReference>
<sequence>MDRTKGRERGYRMNRRQTGTAYERRAGEYLKEQGYELIGYNFRCRQGEIDIIARDGRYLVFVEVKYRRDGQTGDPLEAVDRAKQRRISRTAQYYCLTHGYGETTPCRFDVAAVLGTDGEVRLVRNAFEFQG</sequence>
<dbReference type="EMBL" id="QRVL01000011">
    <property type="protein sequence ID" value="RGS38708.1"/>
    <property type="molecule type" value="Genomic_DNA"/>
</dbReference>
<evidence type="ECO:0000256" key="2">
    <source>
        <dbReference type="HAMAP-Rule" id="MF_00048"/>
    </source>
</evidence>
<evidence type="ECO:0000256" key="1">
    <source>
        <dbReference type="ARBA" id="ARBA00006738"/>
    </source>
</evidence>
<comment type="caution">
    <text evidence="3">The sequence shown here is derived from an EMBL/GenBank/DDBJ whole genome shotgun (WGS) entry which is preliminary data.</text>
</comment>
<dbReference type="SUPFAM" id="SSF52980">
    <property type="entry name" value="Restriction endonuclease-like"/>
    <property type="match status" value="1"/>
</dbReference>
<accession>A0A395V8S0</accession>
<organism evidence="3 4">
    <name type="scientific">Roseburia hominis</name>
    <dbReference type="NCBI Taxonomy" id="301301"/>
    <lineage>
        <taxon>Bacteria</taxon>
        <taxon>Bacillati</taxon>
        <taxon>Bacillota</taxon>
        <taxon>Clostridia</taxon>
        <taxon>Lachnospirales</taxon>
        <taxon>Lachnospiraceae</taxon>
        <taxon>Roseburia</taxon>
    </lineage>
</organism>
<reference evidence="3 4" key="1">
    <citation type="submission" date="2018-08" db="EMBL/GenBank/DDBJ databases">
        <title>A genome reference for cultivated species of the human gut microbiota.</title>
        <authorList>
            <person name="Zou Y."/>
            <person name="Xue W."/>
            <person name="Luo G."/>
        </authorList>
    </citation>
    <scope>NUCLEOTIDE SEQUENCE [LARGE SCALE GENOMIC DNA]</scope>
    <source>
        <strain evidence="3 4">AF22-12AC</strain>
    </source>
</reference>
<protein>
    <recommendedName>
        <fullName evidence="2">UPF0102 protein DWX93_12015</fullName>
    </recommendedName>
</protein>
<dbReference type="PANTHER" id="PTHR34039:SF1">
    <property type="entry name" value="UPF0102 PROTEIN YRAN"/>
    <property type="match status" value="1"/>
</dbReference>